<protein>
    <submittedName>
        <fullName evidence="2">Phospholipase A2</fullName>
    </submittedName>
</protein>
<dbReference type="AlphaFoldDB" id="A0A1I8AZ18"/>
<proteinExistence type="predicted"/>
<dbReference type="GO" id="GO:0004623">
    <property type="term" value="F:phospholipase A2 activity"/>
    <property type="evidence" value="ECO:0007669"/>
    <property type="project" value="InterPro"/>
</dbReference>
<dbReference type="InterPro" id="IPR036444">
    <property type="entry name" value="PLipase_A2_dom_sf"/>
</dbReference>
<name>A0A1I8AZ18_MELHA</name>
<keyword evidence="1" id="KW-1185">Reference proteome</keyword>
<evidence type="ECO:0000313" key="2">
    <source>
        <dbReference type="WBParaSite" id="MhA1_Contig11.frz3.gene5"/>
    </source>
</evidence>
<dbReference type="SUPFAM" id="SSF48619">
    <property type="entry name" value="Phospholipase A2, PLA2"/>
    <property type="match status" value="1"/>
</dbReference>
<evidence type="ECO:0000313" key="1">
    <source>
        <dbReference type="Proteomes" id="UP000095281"/>
    </source>
</evidence>
<dbReference type="GO" id="GO:0006644">
    <property type="term" value="P:phospholipid metabolic process"/>
    <property type="evidence" value="ECO:0007669"/>
    <property type="project" value="InterPro"/>
</dbReference>
<dbReference type="Proteomes" id="UP000095281">
    <property type="component" value="Unplaced"/>
</dbReference>
<accession>A0A1I8AZ18</accession>
<sequence length="70" mass="8077">MAKYNMKCNSEDQQNAQCSADKNNNCQQALCQCDREIVQCWEKIPVPKKEEECYSKVVDDAKLLHRVLAV</sequence>
<dbReference type="Gene3D" id="1.20.90.10">
    <property type="entry name" value="Phospholipase A2 domain"/>
    <property type="match status" value="1"/>
</dbReference>
<dbReference type="GO" id="GO:0050482">
    <property type="term" value="P:arachidonate secretion"/>
    <property type="evidence" value="ECO:0007669"/>
    <property type="project" value="InterPro"/>
</dbReference>
<reference evidence="2" key="1">
    <citation type="submission" date="2016-11" db="UniProtKB">
        <authorList>
            <consortium name="WormBaseParasite"/>
        </authorList>
    </citation>
    <scope>IDENTIFICATION</scope>
</reference>
<organism evidence="1 2">
    <name type="scientific">Meloidogyne hapla</name>
    <name type="common">Root-knot nematode worm</name>
    <dbReference type="NCBI Taxonomy" id="6305"/>
    <lineage>
        <taxon>Eukaryota</taxon>
        <taxon>Metazoa</taxon>
        <taxon>Ecdysozoa</taxon>
        <taxon>Nematoda</taxon>
        <taxon>Chromadorea</taxon>
        <taxon>Rhabditida</taxon>
        <taxon>Tylenchina</taxon>
        <taxon>Tylenchomorpha</taxon>
        <taxon>Tylenchoidea</taxon>
        <taxon>Meloidogynidae</taxon>
        <taxon>Meloidogyninae</taxon>
        <taxon>Meloidogyne</taxon>
    </lineage>
</organism>
<dbReference type="WBParaSite" id="MhA1_Contig11.frz3.gene5">
    <property type="protein sequence ID" value="MhA1_Contig11.frz3.gene5"/>
    <property type="gene ID" value="MhA1_Contig11.frz3.gene5"/>
</dbReference>